<accession>A0A3R6XG37</accession>
<protein>
    <submittedName>
        <fullName evidence="1">Uncharacterized protein</fullName>
    </submittedName>
</protein>
<comment type="caution">
    <text evidence="1">The sequence shown here is derived from an EMBL/GenBank/DDBJ whole genome shotgun (WGS) entry which is preliminary data.</text>
</comment>
<dbReference type="VEuPathDB" id="FungiDB:H257_14648"/>
<dbReference type="VEuPathDB" id="FungiDB:H257_12102"/>
<dbReference type="Proteomes" id="UP000285712">
    <property type="component" value="Unassembled WGS sequence"/>
</dbReference>
<dbReference type="EMBL" id="QUTG01008616">
    <property type="protein sequence ID" value="RHY80493.1"/>
    <property type="molecule type" value="Genomic_DNA"/>
</dbReference>
<sequence>MIPSFIVWRKLESNNFRTYNYESKKFATVDKLVYESNQFELFKGYEPSDEALEKFADDMLLWRDEILNSGILKKRFDYFSTYKYNNGNIKYANHANSVHLFMKYHLQVPDDMDTITLEEADWYAKTNNAGLIYNQPGTYEMVTTYDRRLFYPSTLGIKTDNEAYKFMFPTKACKIGTISKIPAAGFSYGIYHVKVESNGDKRFEKMFAFSKHDHYTHTSLNFVMNVYNKHHGGNIQLTLIGNKCLKYDKKCLVESSSVFRNWYSILQKFKLAFPKNKLVKHLSSSAWGHLVSTNTIIKSFDDVDPDDYSTDLDSPARYYLREVVGQSSGYMFLKLVDKSKPYFKHQFRIKPFLLSHCRRTMANITIRNADKVIRIATDSITYKGQFELDAFMFNKEDDKSGRSATIVGNSLKMS</sequence>
<dbReference type="Proteomes" id="UP000285430">
    <property type="component" value="Unassembled WGS sequence"/>
</dbReference>
<evidence type="ECO:0000313" key="2">
    <source>
        <dbReference type="EMBL" id="RHZ27292.1"/>
    </source>
</evidence>
<evidence type="ECO:0000313" key="4">
    <source>
        <dbReference type="Proteomes" id="UP000285712"/>
    </source>
</evidence>
<name>A0A3R6XG37_APHAT</name>
<organism evidence="1 4">
    <name type="scientific">Aphanomyces astaci</name>
    <name type="common">Crayfish plague agent</name>
    <dbReference type="NCBI Taxonomy" id="112090"/>
    <lineage>
        <taxon>Eukaryota</taxon>
        <taxon>Sar</taxon>
        <taxon>Stramenopiles</taxon>
        <taxon>Oomycota</taxon>
        <taxon>Saprolegniomycetes</taxon>
        <taxon>Saprolegniales</taxon>
        <taxon>Verrucalvaceae</taxon>
        <taxon>Aphanomyces</taxon>
    </lineage>
</organism>
<reference evidence="3 4" key="1">
    <citation type="submission" date="2018-08" db="EMBL/GenBank/DDBJ databases">
        <title>Aphanomyces genome sequencing and annotation.</title>
        <authorList>
            <person name="Minardi D."/>
            <person name="Oidtmann B."/>
            <person name="Van Der Giezen M."/>
            <person name="Studholme D.J."/>
        </authorList>
    </citation>
    <scope>NUCLEOTIDE SEQUENCE [LARGE SCALE GENOMIC DNA]</scope>
    <source>
        <strain evidence="2 3">Da</strain>
        <strain evidence="1 4">Sv</strain>
    </source>
</reference>
<dbReference type="EMBL" id="QUTH01002181">
    <property type="protein sequence ID" value="RHZ27292.1"/>
    <property type="molecule type" value="Genomic_DNA"/>
</dbReference>
<evidence type="ECO:0000313" key="1">
    <source>
        <dbReference type="EMBL" id="RHY80493.1"/>
    </source>
</evidence>
<gene>
    <name evidence="1" type="ORF">DYB35_006364</name>
    <name evidence="2" type="ORF">DYB37_006884</name>
</gene>
<evidence type="ECO:0000313" key="3">
    <source>
        <dbReference type="Proteomes" id="UP000285430"/>
    </source>
</evidence>
<proteinExistence type="predicted"/>
<dbReference type="AlphaFoldDB" id="A0A3R6XG37"/>